<dbReference type="STRING" id="47871.GA0070608_0085"/>
<organism evidence="2 3">
    <name type="scientific">Micromonospora peucetia</name>
    <dbReference type="NCBI Taxonomy" id="47871"/>
    <lineage>
        <taxon>Bacteria</taxon>
        <taxon>Bacillati</taxon>
        <taxon>Actinomycetota</taxon>
        <taxon>Actinomycetes</taxon>
        <taxon>Micromonosporales</taxon>
        <taxon>Micromonosporaceae</taxon>
        <taxon>Micromonospora</taxon>
    </lineage>
</organism>
<feature type="region of interest" description="Disordered" evidence="1">
    <location>
        <begin position="1"/>
        <end position="24"/>
    </location>
</feature>
<dbReference type="AlphaFoldDB" id="A0A1C6TVR5"/>
<evidence type="ECO:0000256" key="1">
    <source>
        <dbReference type="SAM" id="MobiDB-lite"/>
    </source>
</evidence>
<name>A0A1C6TVR5_9ACTN</name>
<protein>
    <submittedName>
        <fullName evidence="2">Uncharacterized protein</fullName>
    </submittedName>
</protein>
<sequence>MTDIDNAATTYDQDHRRLPGGGFTCERPDCTHVSGRAEIIDRDLAQELADVGQQPPIPLSDRTPGPAPF</sequence>
<proteinExistence type="predicted"/>
<dbReference type="OrthoDB" id="3390783at2"/>
<dbReference type="RefSeq" id="WP_091619649.1">
    <property type="nucleotide sequence ID" value="NZ_FMIC01000001.1"/>
</dbReference>
<feature type="region of interest" description="Disordered" evidence="1">
    <location>
        <begin position="47"/>
        <end position="69"/>
    </location>
</feature>
<dbReference type="Proteomes" id="UP000199343">
    <property type="component" value="Unassembled WGS sequence"/>
</dbReference>
<evidence type="ECO:0000313" key="2">
    <source>
        <dbReference type="EMBL" id="SCL45763.1"/>
    </source>
</evidence>
<reference evidence="2 3" key="1">
    <citation type="submission" date="2016-06" db="EMBL/GenBank/DDBJ databases">
        <authorList>
            <person name="Kjaerup R.B."/>
            <person name="Dalgaard T.S."/>
            <person name="Juul-Madsen H.R."/>
        </authorList>
    </citation>
    <scope>NUCLEOTIDE SEQUENCE [LARGE SCALE GENOMIC DNA]</scope>
    <source>
        <strain evidence="2 3">DSM 43363</strain>
    </source>
</reference>
<gene>
    <name evidence="2" type="ORF">GA0070608_0085</name>
</gene>
<dbReference type="EMBL" id="FMIC01000001">
    <property type="protein sequence ID" value="SCL45763.1"/>
    <property type="molecule type" value="Genomic_DNA"/>
</dbReference>
<evidence type="ECO:0000313" key="3">
    <source>
        <dbReference type="Proteomes" id="UP000199343"/>
    </source>
</evidence>
<accession>A0A1C6TVR5</accession>